<feature type="transmembrane region" description="Helical" evidence="7">
    <location>
        <begin position="38"/>
        <end position="58"/>
    </location>
</feature>
<reference evidence="8 9" key="1">
    <citation type="submission" date="2023-04" db="EMBL/GenBank/DDBJ databases">
        <title>Fusibacter bizertensis strain WBS, isolated from littoral bottom sediments of the Arctic seas - biochemical and genomic analysis.</title>
        <authorList>
            <person name="Brioukhanov A.L."/>
        </authorList>
    </citation>
    <scope>NUCLEOTIDE SEQUENCE [LARGE SCALE GENOMIC DNA]</scope>
    <source>
        <strain evidence="8 9">WBS</strain>
    </source>
</reference>
<comment type="caution">
    <text evidence="8">The sequence shown here is derived from an EMBL/GenBank/DDBJ whole genome shotgun (WGS) entry which is preliminary data.</text>
</comment>
<feature type="transmembrane region" description="Helical" evidence="7">
    <location>
        <begin position="6"/>
        <end position="26"/>
    </location>
</feature>
<dbReference type="Proteomes" id="UP001158045">
    <property type="component" value="Unassembled WGS sequence"/>
</dbReference>
<dbReference type="InterPro" id="IPR001640">
    <property type="entry name" value="Lgt"/>
</dbReference>
<keyword evidence="9" id="KW-1185">Reference proteome</keyword>
<feature type="transmembrane region" description="Helical" evidence="7">
    <location>
        <begin position="244"/>
        <end position="263"/>
    </location>
</feature>
<organism evidence="8 9">
    <name type="scientific">Fusibacter bizertensis</name>
    <dbReference type="NCBI Taxonomy" id="1488331"/>
    <lineage>
        <taxon>Bacteria</taxon>
        <taxon>Bacillati</taxon>
        <taxon>Bacillota</taxon>
        <taxon>Clostridia</taxon>
        <taxon>Eubacteriales</taxon>
        <taxon>Eubacteriales Family XII. Incertae Sedis</taxon>
        <taxon>Fusibacter</taxon>
    </lineage>
</organism>
<evidence type="ECO:0000256" key="5">
    <source>
        <dbReference type="ARBA" id="ARBA00022989"/>
    </source>
</evidence>
<evidence type="ECO:0000256" key="4">
    <source>
        <dbReference type="ARBA" id="ARBA00022692"/>
    </source>
</evidence>
<feature type="transmembrane region" description="Helical" evidence="7">
    <location>
        <begin position="108"/>
        <end position="134"/>
    </location>
</feature>
<dbReference type="PANTHER" id="PTHR30589">
    <property type="entry name" value="PROLIPOPROTEIN DIACYLGLYCERYL TRANSFERASE"/>
    <property type="match status" value="1"/>
</dbReference>
<evidence type="ECO:0000256" key="6">
    <source>
        <dbReference type="ARBA" id="ARBA00023136"/>
    </source>
</evidence>
<comment type="similarity">
    <text evidence="1">Belongs to the Lgt family.</text>
</comment>
<dbReference type="PANTHER" id="PTHR30589:SF0">
    <property type="entry name" value="PHOSPHATIDYLGLYCEROL--PROLIPOPROTEIN DIACYLGLYCERYL TRANSFERASE"/>
    <property type="match status" value="1"/>
</dbReference>
<evidence type="ECO:0000256" key="2">
    <source>
        <dbReference type="ARBA" id="ARBA00022475"/>
    </source>
</evidence>
<sequence>MQNISEYVIFNCIAALILVFYSLHVLADNGFNIKSRLLLIFSMSLSFLVGSRLLYGLLYFDRVKSDLSILFELRLVNFSLYGGLLLSLLVFVVVVKRQSVSVYKISDAMMPVLGLALMLSKLGCFFNGCCYGVPTNLPWGMIFERADGNAVTKLLGASPLIKLISGVNHVTRHPTQLYESGFALLAGIAAFLILRSQKKSNTRFGNTSKSGFATLVFIWIYTLGRFISFCYREFPQASDLSNFIRGPLIYGTILSVTTVLFLLKRR</sequence>
<gene>
    <name evidence="8" type="ORF">QE109_14030</name>
</gene>
<keyword evidence="3 8" id="KW-0808">Transferase</keyword>
<protein>
    <submittedName>
        <fullName evidence="8">Prolipoprotein diacylglyceryl transferase</fullName>
        <ecNumber evidence="8">2.4.99.-</ecNumber>
    </submittedName>
</protein>
<keyword evidence="4 7" id="KW-0812">Transmembrane</keyword>
<dbReference type="RefSeq" id="WP_281095165.1">
    <property type="nucleotide sequence ID" value="NZ_JARYZI010000010.1"/>
</dbReference>
<dbReference type="EMBL" id="JARYZI010000010">
    <property type="protein sequence ID" value="MDH8679272.1"/>
    <property type="molecule type" value="Genomic_DNA"/>
</dbReference>
<evidence type="ECO:0000256" key="7">
    <source>
        <dbReference type="SAM" id="Phobius"/>
    </source>
</evidence>
<accession>A0ABT6NFW8</accession>
<evidence type="ECO:0000256" key="3">
    <source>
        <dbReference type="ARBA" id="ARBA00022679"/>
    </source>
</evidence>
<feature type="transmembrane region" description="Helical" evidence="7">
    <location>
        <begin position="177"/>
        <end position="194"/>
    </location>
</feature>
<evidence type="ECO:0000256" key="1">
    <source>
        <dbReference type="ARBA" id="ARBA00007150"/>
    </source>
</evidence>
<keyword evidence="5 7" id="KW-1133">Transmembrane helix</keyword>
<proteinExistence type="inferred from homology"/>
<keyword evidence="8" id="KW-0328">Glycosyltransferase</keyword>
<feature type="transmembrane region" description="Helical" evidence="7">
    <location>
        <begin position="206"/>
        <end position="224"/>
    </location>
</feature>
<dbReference type="Pfam" id="PF01790">
    <property type="entry name" value="LGT"/>
    <property type="match status" value="1"/>
</dbReference>
<dbReference type="EC" id="2.4.99.-" evidence="8"/>
<dbReference type="GO" id="GO:0016757">
    <property type="term" value="F:glycosyltransferase activity"/>
    <property type="evidence" value="ECO:0007669"/>
    <property type="project" value="UniProtKB-KW"/>
</dbReference>
<feature type="transmembrane region" description="Helical" evidence="7">
    <location>
        <begin position="78"/>
        <end position="96"/>
    </location>
</feature>
<evidence type="ECO:0000313" key="8">
    <source>
        <dbReference type="EMBL" id="MDH8679272.1"/>
    </source>
</evidence>
<name>A0ABT6NFW8_9FIRM</name>
<keyword evidence="2" id="KW-1003">Cell membrane</keyword>
<keyword evidence="6 7" id="KW-0472">Membrane</keyword>
<evidence type="ECO:0000313" key="9">
    <source>
        <dbReference type="Proteomes" id="UP001158045"/>
    </source>
</evidence>